<keyword evidence="3" id="KW-1185">Reference proteome</keyword>
<evidence type="ECO:0000256" key="1">
    <source>
        <dbReference type="SAM" id="SignalP"/>
    </source>
</evidence>
<name>A0A372JKU9_9ACTN</name>
<dbReference type="EMBL" id="QURH01000271">
    <property type="protein sequence ID" value="RFU40625.1"/>
    <property type="molecule type" value="Genomic_DNA"/>
</dbReference>
<feature type="chain" id="PRO_5016563670" description="Extracellular repeat, HAF family" evidence="1">
    <location>
        <begin position="29"/>
        <end position="321"/>
    </location>
</feature>
<dbReference type="Proteomes" id="UP000261811">
    <property type="component" value="Unassembled WGS sequence"/>
</dbReference>
<dbReference type="AlphaFoldDB" id="A0A372JKU9"/>
<organism evidence="2 3">
    <name type="scientific">Actinomadura logoneensis</name>
    <dbReference type="NCBI Taxonomy" id="2293572"/>
    <lineage>
        <taxon>Bacteria</taxon>
        <taxon>Bacillati</taxon>
        <taxon>Actinomycetota</taxon>
        <taxon>Actinomycetes</taxon>
        <taxon>Streptosporangiales</taxon>
        <taxon>Thermomonosporaceae</taxon>
        <taxon>Actinomadura</taxon>
    </lineage>
</organism>
<accession>A0A372JKU9</accession>
<evidence type="ECO:0008006" key="4">
    <source>
        <dbReference type="Google" id="ProtNLM"/>
    </source>
</evidence>
<evidence type="ECO:0000313" key="2">
    <source>
        <dbReference type="EMBL" id="RFU40625.1"/>
    </source>
</evidence>
<protein>
    <recommendedName>
        <fullName evidence="4">Extracellular repeat, HAF family</fullName>
    </recommendedName>
</protein>
<dbReference type="OrthoDB" id="3985792at2"/>
<feature type="signal peptide" evidence="1">
    <location>
        <begin position="1"/>
        <end position="28"/>
    </location>
</feature>
<comment type="caution">
    <text evidence="2">The sequence shown here is derived from an EMBL/GenBank/DDBJ whole genome shotgun (WGS) entry which is preliminary data.</text>
</comment>
<evidence type="ECO:0000313" key="3">
    <source>
        <dbReference type="Proteomes" id="UP000261811"/>
    </source>
</evidence>
<proteinExistence type="predicted"/>
<dbReference type="RefSeq" id="WP_117358287.1">
    <property type="nucleotide sequence ID" value="NZ_QURH01000271.1"/>
</dbReference>
<keyword evidence="1" id="KW-0732">Signal</keyword>
<gene>
    <name evidence="2" type="ORF">DZF91_16145</name>
</gene>
<reference evidence="2 3" key="1">
    <citation type="submission" date="2018-08" db="EMBL/GenBank/DDBJ databases">
        <title>Actinomadura jelena sp. nov., a novel Actinomycete isolated from soil in Chad.</title>
        <authorList>
            <person name="Shi L."/>
        </authorList>
    </citation>
    <scope>NUCLEOTIDE SEQUENCE [LARGE SCALE GENOMIC DNA]</scope>
    <source>
        <strain evidence="2 3">NEAU-G17</strain>
    </source>
</reference>
<sequence>MKRSTLAAVLTPLVVIVSLLIPSQPASAQEGRGYLRQPDGHFTAIDVPGAVGTMPMGINNRGDIAGSYDDSSGRSHAFTLRNGHYTTIDHPNATGDKTPYGLSGTLFSGINDRGEIVGSYVGHAGRIHGFRYSHGAFTPIDVPGAQEVWPFGINNRGQVTVQTVRPDGSQPQYLLDAGHYTPIAFPGAAYTIAHRINDHGTIVGDYVDTPDATTQHAFIRTRGTYTRFDVPGAAYTGINATTNRGDLVGYYVPENSETGHAFIITAGKFTTFDAPGAAGTTAFDINDKGQTVGTGFTASKSFSRAVISSNASGDRHTPWLP</sequence>